<dbReference type="Gene3D" id="3.90.1150.10">
    <property type="entry name" value="Aspartate Aminotransferase, domain 1"/>
    <property type="match status" value="1"/>
</dbReference>
<dbReference type="InterPro" id="IPR015422">
    <property type="entry name" value="PyrdxlP-dep_Trfase_small"/>
</dbReference>
<proteinExistence type="inferred from homology"/>
<evidence type="ECO:0000256" key="1">
    <source>
        <dbReference type="ARBA" id="ARBA00008954"/>
    </source>
</evidence>
<dbReference type="InterPro" id="IPR049704">
    <property type="entry name" value="Aminotrans_3_PPA_site"/>
</dbReference>
<evidence type="ECO:0000313" key="5">
    <source>
        <dbReference type="Proteomes" id="UP000799779"/>
    </source>
</evidence>
<dbReference type="Gene3D" id="3.40.640.10">
    <property type="entry name" value="Type I PLP-dependent aspartate aminotransferase-like (Major domain)"/>
    <property type="match status" value="1"/>
</dbReference>
<evidence type="ECO:0000313" key="4">
    <source>
        <dbReference type="EMBL" id="KAF2005821.1"/>
    </source>
</evidence>
<name>A0A6A5X032_9PLEO</name>
<dbReference type="EMBL" id="ML977561">
    <property type="protein sequence ID" value="KAF2005821.1"/>
    <property type="molecule type" value="Genomic_DNA"/>
</dbReference>
<accession>A0A6A5X032</accession>
<dbReference type="Proteomes" id="UP000799779">
    <property type="component" value="Unassembled WGS sequence"/>
</dbReference>
<dbReference type="SUPFAM" id="SSF53383">
    <property type="entry name" value="PLP-dependent transferases"/>
    <property type="match status" value="1"/>
</dbReference>
<gene>
    <name evidence="4" type="ORF">P154DRAFT_423603</name>
</gene>
<dbReference type="PANTHER" id="PTHR45688">
    <property type="match status" value="1"/>
</dbReference>
<reference evidence="4" key="1">
    <citation type="journal article" date="2020" name="Stud. Mycol.">
        <title>101 Dothideomycetes genomes: a test case for predicting lifestyles and emergence of pathogens.</title>
        <authorList>
            <person name="Haridas S."/>
            <person name="Albert R."/>
            <person name="Binder M."/>
            <person name="Bloem J."/>
            <person name="Labutti K."/>
            <person name="Salamov A."/>
            <person name="Andreopoulos B."/>
            <person name="Baker S."/>
            <person name="Barry K."/>
            <person name="Bills G."/>
            <person name="Bluhm B."/>
            <person name="Cannon C."/>
            <person name="Castanera R."/>
            <person name="Culley D."/>
            <person name="Daum C."/>
            <person name="Ezra D."/>
            <person name="Gonzalez J."/>
            <person name="Henrissat B."/>
            <person name="Kuo A."/>
            <person name="Liang C."/>
            <person name="Lipzen A."/>
            <person name="Lutzoni F."/>
            <person name="Magnuson J."/>
            <person name="Mondo S."/>
            <person name="Nolan M."/>
            <person name="Ohm R."/>
            <person name="Pangilinan J."/>
            <person name="Park H.-J."/>
            <person name="Ramirez L."/>
            <person name="Alfaro M."/>
            <person name="Sun H."/>
            <person name="Tritt A."/>
            <person name="Yoshinaga Y."/>
            <person name="Zwiers L.-H."/>
            <person name="Turgeon B."/>
            <person name="Goodwin S."/>
            <person name="Spatafora J."/>
            <person name="Crous P."/>
            <person name="Grigoriev I."/>
        </authorList>
    </citation>
    <scope>NUCLEOTIDE SEQUENCE</scope>
    <source>
        <strain evidence="4">CBS 123094</strain>
    </source>
</reference>
<evidence type="ECO:0000256" key="3">
    <source>
        <dbReference type="RuleBase" id="RU003560"/>
    </source>
</evidence>
<keyword evidence="2 3" id="KW-0663">Pyridoxal phosphate</keyword>
<dbReference type="PROSITE" id="PS00600">
    <property type="entry name" value="AA_TRANSFER_CLASS_3"/>
    <property type="match status" value="1"/>
</dbReference>
<dbReference type="PANTHER" id="PTHR45688:SF13">
    <property type="entry name" value="ALANINE--GLYOXYLATE AMINOTRANSFERASE 2-LIKE"/>
    <property type="match status" value="1"/>
</dbReference>
<dbReference type="GO" id="GO:0008483">
    <property type="term" value="F:transaminase activity"/>
    <property type="evidence" value="ECO:0007669"/>
    <property type="project" value="InterPro"/>
</dbReference>
<keyword evidence="5" id="KW-1185">Reference proteome</keyword>
<dbReference type="Pfam" id="PF00202">
    <property type="entry name" value="Aminotran_3"/>
    <property type="match status" value="1"/>
</dbReference>
<dbReference type="InterPro" id="IPR015424">
    <property type="entry name" value="PyrdxlP-dep_Trfase"/>
</dbReference>
<sequence length="463" mass="50168">MADLYINVDEAKLKDDASSSLLHYGSAFYSDIITHAKGIYIYTTSGRRLLDWTSGQMSCLIGHGNPEIVDVITKHAASLDHLFSGMISPPVISLAKRLTGLTPPGLDKAFFLSTGGESNEAAIRLAKFYTGKYEIVGLSASWHGMGGGAVACQYHSGRSGYGPVIPGNYTLAAPNAYRSIFRHPDGTYDWRSELDYGFSLIDRQSTGSLAAVIVEPILSSAGMHPLPSGYLKALKSHCENRGMLLVIDEAQTAIGRAGDMFAFQYDGDGVVPDILTLSKTLGNGLPLSAVVTSDKIATFAKENGYTFYTTHINDPLPAAVGDKVLEIVVRDKLVERSRFLGTILHEELRRLQCRYGCIGDVRGRGLMAGVEIVKDPETKEPGMELGDRIGRKLGDLGLWAQLGTMQSFAGVFRIAPPITISEEELREGLIIMEEAFASTEGTLPRYAGRELTANAERPVRAKL</sequence>
<dbReference type="GO" id="GO:0030170">
    <property type="term" value="F:pyridoxal phosphate binding"/>
    <property type="evidence" value="ECO:0007669"/>
    <property type="project" value="InterPro"/>
</dbReference>
<dbReference type="InterPro" id="IPR005814">
    <property type="entry name" value="Aminotrans_3"/>
</dbReference>
<evidence type="ECO:0000256" key="2">
    <source>
        <dbReference type="ARBA" id="ARBA00022898"/>
    </source>
</evidence>
<evidence type="ECO:0008006" key="6">
    <source>
        <dbReference type="Google" id="ProtNLM"/>
    </source>
</evidence>
<dbReference type="GO" id="GO:0005739">
    <property type="term" value="C:mitochondrion"/>
    <property type="evidence" value="ECO:0007669"/>
    <property type="project" value="TreeGrafter"/>
</dbReference>
<dbReference type="CDD" id="cd00610">
    <property type="entry name" value="OAT_like"/>
    <property type="match status" value="1"/>
</dbReference>
<dbReference type="OrthoDB" id="10261433at2759"/>
<comment type="similarity">
    <text evidence="1 3">Belongs to the class-III pyridoxal-phosphate-dependent aminotransferase family.</text>
</comment>
<organism evidence="4 5">
    <name type="scientific">Amniculicola lignicola CBS 123094</name>
    <dbReference type="NCBI Taxonomy" id="1392246"/>
    <lineage>
        <taxon>Eukaryota</taxon>
        <taxon>Fungi</taxon>
        <taxon>Dikarya</taxon>
        <taxon>Ascomycota</taxon>
        <taxon>Pezizomycotina</taxon>
        <taxon>Dothideomycetes</taxon>
        <taxon>Pleosporomycetidae</taxon>
        <taxon>Pleosporales</taxon>
        <taxon>Amniculicolaceae</taxon>
        <taxon>Amniculicola</taxon>
    </lineage>
</organism>
<dbReference type="InterPro" id="IPR015421">
    <property type="entry name" value="PyrdxlP-dep_Trfase_major"/>
</dbReference>
<dbReference type="AlphaFoldDB" id="A0A6A5X032"/>
<protein>
    <recommendedName>
        <fullName evidence="6">PLP-dependent transferase</fullName>
    </recommendedName>
</protein>